<organism evidence="1 2">
    <name type="scientific">Umezawaea endophytica</name>
    <dbReference type="NCBI Taxonomy" id="1654476"/>
    <lineage>
        <taxon>Bacteria</taxon>
        <taxon>Bacillati</taxon>
        <taxon>Actinomycetota</taxon>
        <taxon>Actinomycetes</taxon>
        <taxon>Pseudonocardiales</taxon>
        <taxon>Pseudonocardiaceae</taxon>
        <taxon>Umezawaea</taxon>
    </lineage>
</organism>
<dbReference type="EMBL" id="JANYMP010000012">
    <property type="protein sequence ID" value="MCS7480053.1"/>
    <property type="molecule type" value="Genomic_DNA"/>
</dbReference>
<dbReference type="InterPro" id="IPR012349">
    <property type="entry name" value="Split_barrel_FMN-bd"/>
</dbReference>
<dbReference type="InterPro" id="IPR024747">
    <property type="entry name" value="Pyridox_Oxase-rel"/>
</dbReference>
<protein>
    <submittedName>
        <fullName evidence="1">Pyridoxamine 5'-phosphate oxidase family protein</fullName>
    </submittedName>
</protein>
<dbReference type="SUPFAM" id="SSF50475">
    <property type="entry name" value="FMN-binding split barrel"/>
    <property type="match status" value="1"/>
</dbReference>
<dbReference type="Pfam" id="PF12900">
    <property type="entry name" value="Pyridox_ox_2"/>
    <property type="match status" value="1"/>
</dbReference>
<comment type="caution">
    <text evidence="1">The sequence shown here is derived from an EMBL/GenBank/DDBJ whole genome shotgun (WGS) entry which is preliminary data.</text>
</comment>
<keyword evidence="2" id="KW-1185">Reference proteome</keyword>
<dbReference type="Proteomes" id="UP001141259">
    <property type="component" value="Unassembled WGS sequence"/>
</dbReference>
<evidence type="ECO:0000313" key="1">
    <source>
        <dbReference type="EMBL" id="MCS7480053.1"/>
    </source>
</evidence>
<dbReference type="Gene3D" id="2.30.110.10">
    <property type="entry name" value="Electron Transport, Fmn-binding Protein, Chain A"/>
    <property type="match status" value="1"/>
</dbReference>
<dbReference type="AlphaFoldDB" id="A0A9X2VRA1"/>
<evidence type="ECO:0000313" key="2">
    <source>
        <dbReference type="Proteomes" id="UP001141259"/>
    </source>
</evidence>
<proteinExistence type="predicted"/>
<name>A0A9X2VRA1_9PSEU</name>
<reference evidence="1" key="1">
    <citation type="submission" date="2022-08" db="EMBL/GenBank/DDBJ databases">
        <authorList>
            <person name="Tistechok S."/>
            <person name="Samborskyy M."/>
            <person name="Roman I."/>
        </authorList>
    </citation>
    <scope>NUCLEOTIDE SEQUENCE</scope>
    <source>
        <strain evidence="1">DSM 103496</strain>
    </source>
</reference>
<sequence>MDSADVDSAGLEVLSRQDCLGLLASVAIGRLVFTDRALPAVQPVAYVLHDEGVVVRLAEGSPALAAGDAIVAFEIDNIAHDLREGWTVTVVGHAHEVRDARWLRRLADLRLPSRGEGTTDRYLVITIEMVTGTRIPMPRLG</sequence>
<accession>A0A9X2VRA1</accession>
<dbReference type="RefSeq" id="WP_259625549.1">
    <property type="nucleotide sequence ID" value="NZ_JANYMP010000012.1"/>
</dbReference>
<gene>
    <name evidence="1" type="ORF">NZH93_24615</name>
</gene>